<dbReference type="SMART" id="SM00487">
    <property type="entry name" value="DEXDc"/>
    <property type="match status" value="1"/>
</dbReference>
<evidence type="ECO:0000256" key="3">
    <source>
        <dbReference type="ARBA" id="ARBA00023125"/>
    </source>
</evidence>
<dbReference type="PANTHER" id="PTHR30580:SF1">
    <property type="entry name" value="COMF OPERON PROTEIN 1"/>
    <property type="match status" value="1"/>
</dbReference>
<dbReference type="SUPFAM" id="SSF52540">
    <property type="entry name" value="P-loop containing nucleoside triphosphate hydrolases"/>
    <property type="match status" value="1"/>
</dbReference>
<proteinExistence type="predicted"/>
<dbReference type="SMART" id="SM00490">
    <property type="entry name" value="HELICc"/>
    <property type="match status" value="1"/>
</dbReference>
<reference evidence="6 7" key="1">
    <citation type="submission" date="2022-04" db="EMBL/GenBank/DDBJ databases">
        <title>Halobacillus sp. isolated from saltern.</title>
        <authorList>
            <person name="Won M."/>
            <person name="Lee C.-M."/>
            <person name="Woen H.-Y."/>
            <person name="Kwon S.-W."/>
        </authorList>
    </citation>
    <scope>NUCLEOTIDE SEQUENCE [LARGE SCALE GENOMIC DNA]</scope>
    <source>
        <strain evidence="6 7">SSBR10-3</strain>
    </source>
</reference>
<evidence type="ECO:0000313" key="7">
    <source>
        <dbReference type="Proteomes" id="UP000831787"/>
    </source>
</evidence>
<sequence length="442" mass="48927">MSIPPQYSGKLLLKAEIPPEHLNKYFTPVPSIEKRFLRRRCKRCGNTASYKFSHMPHAACGKECLYCRNCIQMGRVLECEPLYQATSNHTWPQILNPCAWEGELTPAQQKAAARIIETIQSGGQLLVWAVCGAGKTEMLFPGVTAALEQGKRLCLATPRTDVVRELEPRLKAAFPDVPIDALYGDSPDKTGAAQFVIATTHQLLRFEEAFDVMIIDEVDAFPYHLDASLHFASRRAGKANGSVIQLTATPRKRQERKVKAKQLPVVFIPKRFHGAPLPVPQFKLSPLLKRKLANGELSATAITRITKQQQGPRQLLLFAPTIPAAESVAKRLAGEGYSTEYVHADDPDRSEKITAFRNKNFRILVTTTILERGVTFPSVDVFVLDASHHVFDAQALVQISGRAGRSPADPTGEVIFFHIGKSNAMLDARDAIVKMNKLGAKL</sequence>
<evidence type="ECO:0000256" key="2">
    <source>
        <dbReference type="ARBA" id="ARBA00022840"/>
    </source>
</evidence>
<accession>A0ABY4ENS4</accession>
<gene>
    <name evidence="6" type="ORF">MUN89_07260</name>
</gene>
<dbReference type="RefSeq" id="WP_244712552.1">
    <property type="nucleotide sequence ID" value="NZ_CP095073.1"/>
</dbReference>
<evidence type="ECO:0000256" key="1">
    <source>
        <dbReference type="ARBA" id="ARBA00022741"/>
    </source>
</evidence>
<organism evidence="6 7">
    <name type="scientific">Halobacillus salinarum</name>
    <dbReference type="NCBI Taxonomy" id="2932257"/>
    <lineage>
        <taxon>Bacteria</taxon>
        <taxon>Bacillati</taxon>
        <taxon>Bacillota</taxon>
        <taxon>Bacilli</taxon>
        <taxon>Bacillales</taxon>
        <taxon>Bacillaceae</taxon>
        <taxon>Halobacillus</taxon>
    </lineage>
</organism>
<protein>
    <submittedName>
        <fullName evidence="6">DEAD/DEAH box helicase</fullName>
    </submittedName>
</protein>
<evidence type="ECO:0000259" key="5">
    <source>
        <dbReference type="PROSITE" id="PS51194"/>
    </source>
</evidence>
<name>A0ABY4ENS4_9BACI</name>
<dbReference type="InterPro" id="IPR001650">
    <property type="entry name" value="Helicase_C-like"/>
</dbReference>
<dbReference type="CDD" id="cd17925">
    <property type="entry name" value="DEXDc_ComFA"/>
    <property type="match status" value="1"/>
</dbReference>
<keyword evidence="6" id="KW-0378">Hydrolase</keyword>
<dbReference type="PROSITE" id="PS51194">
    <property type="entry name" value="HELICASE_CTER"/>
    <property type="match status" value="1"/>
</dbReference>
<keyword evidence="6" id="KW-0347">Helicase</keyword>
<dbReference type="Proteomes" id="UP000831787">
    <property type="component" value="Chromosome"/>
</dbReference>
<dbReference type="Pfam" id="PF00271">
    <property type="entry name" value="Helicase_C"/>
    <property type="match status" value="1"/>
</dbReference>
<dbReference type="InterPro" id="IPR027417">
    <property type="entry name" value="P-loop_NTPase"/>
</dbReference>
<feature type="domain" description="Helicase C-terminal" evidence="5">
    <location>
        <begin position="301"/>
        <end position="442"/>
    </location>
</feature>
<dbReference type="InterPro" id="IPR006935">
    <property type="entry name" value="Helicase/UvrB_N"/>
</dbReference>
<dbReference type="Gene3D" id="3.40.50.300">
    <property type="entry name" value="P-loop containing nucleotide triphosphate hydrolases"/>
    <property type="match status" value="2"/>
</dbReference>
<dbReference type="PANTHER" id="PTHR30580">
    <property type="entry name" value="PRIMOSOMAL PROTEIN N"/>
    <property type="match status" value="1"/>
</dbReference>
<feature type="domain" description="Helicase ATP-binding" evidence="4">
    <location>
        <begin position="116"/>
        <end position="268"/>
    </location>
</feature>
<evidence type="ECO:0000313" key="6">
    <source>
        <dbReference type="EMBL" id="UOQ45721.1"/>
    </source>
</evidence>
<dbReference type="EMBL" id="CP095073">
    <property type="protein sequence ID" value="UOQ45721.1"/>
    <property type="molecule type" value="Genomic_DNA"/>
</dbReference>
<keyword evidence="3" id="KW-0238">DNA-binding</keyword>
<keyword evidence="1" id="KW-0547">Nucleotide-binding</keyword>
<dbReference type="Pfam" id="PF04851">
    <property type="entry name" value="ResIII"/>
    <property type="match status" value="1"/>
</dbReference>
<keyword evidence="2" id="KW-0067">ATP-binding</keyword>
<dbReference type="PROSITE" id="PS51192">
    <property type="entry name" value="HELICASE_ATP_BIND_1"/>
    <property type="match status" value="1"/>
</dbReference>
<dbReference type="GO" id="GO:0004386">
    <property type="term" value="F:helicase activity"/>
    <property type="evidence" value="ECO:0007669"/>
    <property type="project" value="UniProtKB-KW"/>
</dbReference>
<keyword evidence="7" id="KW-1185">Reference proteome</keyword>
<evidence type="ECO:0000259" key="4">
    <source>
        <dbReference type="PROSITE" id="PS51192"/>
    </source>
</evidence>
<dbReference type="InterPro" id="IPR014001">
    <property type="entry name" value="Helicase_ATP-bd"/>
</dbReference>